<reference evidence="1" key="1">
    <citation type="submission" date="2022-08" db="EMBL/GenBank/DDBJ databases">
        <title>Genome Sequence of Lecanicillium fungicola.</title>
        <authorList>
            <person name="Buettner E."/>
        </authorList>
    </citation>
    <scope>NUCLEOTIDE SEQUENCE</scope>
    <source>
        <strain evidence="1">Babe33</strain>
    </source>
</reference>
<proteinExistence type="predicted"/>
<evidence type="ECO:0000313" key="1">
    <source>
        <dbReference type="EMBL" id="KAJ2970330.1"/>
    </source>
</evidence>
<evidence type="ECO:0000313" key="2">
    <source>
        <dbReference type="Proteomes" id="UP001143910"/>
    </source>
</evidence>
<sequence length="324" mass="36834">MSLRLLTSAMKSHDITATQTNQSTEQKLNVIINNQFCLDYKIVSGGFGDVYAGHILGSDREVAVKLQRRDGWKHEDVKAEADVCRALFGGNGFPELIWCGQEEGYSILVHERLGPSLNNLFHYCKKRLSLKTVLMLADQAIARLAYMHRKGYLHGDIKLDNILMGNGKNANVAYPIDFGMAKRFDPEGASKTLTQFLGTPQYAPFAAHEFRPQSFADDLESLGYCLVHLATGSLPWAQEGGRDTAAYVVASYAMKKAVSSKSLCRGLPEEFVKYMDHLKRLRYGQMPNYSYLRRLFRNVCYARGFKHDYVYDWTDRLFEFYQTV</sequence>
<accession>A0ACC1MU10</accession>
<keyword evidence="2" id="KW-1185">Reference proteome</keyword>
<dbReference type="Proteomes" id="UP001143910">
    <property type="component" value="Unassembled WGS sequence"/>
</dbReference>
<dbReference type="EMBL" id="JANJQO010001557">
    <property type="protein sequence ID" value="KAJ2970330.1"/>
    <property type="molecule type" value="Genomic_DNA"/>
</dbReference>
<gene>
    <name evidence="1" type="ORF">NQ176_g8241</name>
</gene>
<comment type="caution">
    <text evidence="1">The sequence shown here is derived from an EMBL/GenBank/DDBJ whole genome shotgun (WGS) entry which is preliminary data.</text>
</comment>
<name>A0ACC1MU10_9HYPO</name>
<protein>
    <submittedName>
        <fullName evidence="1">Uncharacterized protein</fullName>
    </submittedName>
</protein>
<organism evidence="1 2">
    <name type="scientific">Zarea fungicola</name>
    <dbReference type="NCBI Taxonomy" id="93591"/>
    <lineage>
        <taxon>Eukaryota</taxon>
        <taxon>Fungi</taxon>
        <taxon>Dikarya</taxon>
        <taxon>Ascomycota</taxon>
        <taxon>Pezizomycotina</taxon>
        <taxon>Sordariomycetes</taxon>
        <taxon>Hypocreomycetidae</taxon>
        <taxon>Hypocreales</taxon>
        <taxon>Cordycipitaceae</taxon>
        <taxon>Zarea</taxon>
    </lineage>
</organism>